<feature type="chain" id="PRO_5037044388" evidence="3">
    <location>
        <begin position="31"/>
        <end position="545"/>
    </location>
</feature>
<accession>A0A927G8F2</accession>
<evidence type="ECO:0000313" key="6">
    <source>
        <dbReference type="Proteomes" id="UP000610846"/>
    </source>
</evidence>
<sequence>MRKLVRAWAAVCAAALVATGAVTVTATSAAAVPATIPLTITNDAGRGPVYVYVIGENLQNGDMGYADASGAFHPWPDAGPQPVPAPDASIPGPGAGQEKTIRLPKLSGRVYFSYGKKLSFSVVNDGRLVQPAVQNPTDPNRDTMFSWTEYTLNDAGLWINSTQVDFFSAPYQVGLKKADGSIISTGMLKSDGFDRFFSDLAATPGAWGNLVQRAPDGSILRALNPSHGLGVGLVPENVMDGYVDRVWDHYRTRDLVVRPFGYDQSVVFTGRVVGDRMRFTNDSGAEVASFVKPSADSIFGCHKDLLAPNDQIVGPIARTLCAGFNRTTLLTNATQPDQSSAGFYQDTVTNYYAKLVHAQMANGKAYAFAFDDVSAQESLVHDGNPTAAYISLDPFSGSANPVGDGGGEVQNPGDGGFVGTGEIQATNGMCLDVPWADPTDGNQIQIVGCSGNAAQRWTRASDGTVRALGKCLDVAGGSSAGGTKVQLWDCNGTGAQTWQYDAGTHELRNPQSGRCLDAAGGAPLHDGQKLIIWDCWKGPGQRWTV</sequence>
<feature type="domain" description="GH64" evidence="4">
    <location>
        <begin position="33"/>
        <end position="394"/>
    </location>
</feature>
<name>A0A927G8F2_9MICO</name>
<dbReference type="InterPro" id="IPR042517">
    <property type="entry name" value="Glyco_hydro_64_N_2"/>
</dbReference>
<organism evidence="5 6">
    <name type="scientific">Cellulosimicrobium arenosum</name>
    <dbReference type="NCBI Taxonomy" id="2708133"/>
    <lineage>
        <taxon>Bacteria</taxon>
        <taxon>Bacillati</taxon>
        <taxon>Actinomycetota</taxon>
        <taxon>Actinomycetes</taxon>
        <taxon>Micrococcales</taxon>
        <taxon>Promicromonosporaceae</taxon>
        <taxon>Cellulosimicrobium</taxon>
    </lineage>
</organism>
<proteinExistence type="inferred from homology"/>
<reference evidence="5" key="1">
    <citation type="journal article" date="2018" name="Curr. Microbiol.">
        <title>Cellulosimicrobium arenosum sp. nov., Isolated from Marine Sediment Sand.</title>
        <authorList>
            <person name="Oh M."/>
            <person name="Kim J.H."/>
            <person name="Yoon J.H."/>
            <person name="Schumann P."/>
            <person name="Kim W."/>
        </authorList>
    </citation>
    <scope>NUCLEOTIDE SEQUENCE</scope>
    <source>
        <strain evidence="5">KCTC 49039</strain>
    </source>
</reference>
<dbReference type="Gene3D" id="3.30.920.50">
    <property type="entry name" value="Beta-1,3-glucanase, C-terminal domain"/>
    <property type="match status" value="1"/>
</dbReference>
<dbReference type="SUPFAM" id="SSF50370">
    <property type="entry name" value="Ricin B-like lectins"/>
    <property type="match status" value="1"/>
</dbReference>
<dbReference type="Proteomes" id="UP000610846">
    <property type="component" value="Unassembled WGS sequence"/>
</dbReference>
<dbReference type="RefSeq" id="WP_191828412.1">
    <property type="nucleotide sequence ID" value="NZ_JACYHB010000004.1"/>
</dbReference>
<dbReference type="PANTHER" id="PTHR38165:SF1">
    <property type="entry name" value="GLUCANASE B"/>
    <property type="match status" value="1"/>
</dbReference>
<evidence type="ECO:0000256" key="3">
    <source>
        <dbReference type="SAM" id="SignalP"/>
    </source>
</evidence>
<evidence type="ECO:0000256" key="1">
    <source>
        <dbReference type="PROSITE-ProRule" id="PRU01350"/>
    </source>
</evidence>
<keyword evidence="1" id="KW-0378">Hydrolase</keyword>
<dbReference type="PANTHER" id="PTHR38165">
    <property type="match status" value="1"/>
</dbReference>
<dbReference type="InterPro" id="IPR000772">
    <property type="entry name" value="Ricin_B_lectin"/>
</dbReference>
<dbReference type="SMART" id="SM00458">
    <property type="entry name" value="RICIN"/>
    <property type="match status" value="1"/>
</dbReference>
<feature type="active site" description="Proton acceptor" evidence="1">
    <location>
        <position position="165"/>
    </location>
</feature>
<dbReference type="InterPro" id="IPR037176">
    <property type="entry name" value="Osmotin/thaumatin-like_sf"/>
</dbReference>
<dbReference type="Pfam" id="PF00652">
    <property type="entry name" value="Ricin_B_lectin"/>
    <property type="match status" value="1"/>
</dbReference>
<dbReference type="CDD" id="cd23451">
    <property type="entry name" value="beta-trefoil_Ricin_laminarinase"/>
    <property type="match status" value="1"/>
</dbReference>
<dbReference type="EMBL" id="JACYHB010000004">
    <property type="protein sequence ID" value="MBD8078842.1"/>
    <property type="molecule type" value="Genomic_DNA"/>
</dbReference>
<dbReference type="GO" id="GO:0030246">
    <property type="term" value="F:carbohydrate binding"/>
    <property type="evidence" value="ECO:0007669"/>
    <property type="project" value="UniProtKB-UniRule"/>
</dbReference>
<feature type="active site" description="Proton donor" evidence="1">
    <location>
        <position position="149"/>
    </location>
</feature>
<dbReference type="Pfam" id="PF16483">
    <property type="entry name" value="Glyco_hydro_64"/>
    <property type="match status" value="1"/>
</dbReference>
<comment type="similarity">
    <text evidence="1">Belongs to the glycosyl hydrolase 64 family.</text>
</comment>
<dbReference type="InterPro" id="IPR035992">
    <property type="entry name" value="Ricin_B-like_lectins"/>
</dbReference>
<feature type="region of interest" description="Disordered" evidence="2">
    <location>
        <begin position="76"/>
        <end position="99"/>
    </location>
</feature>
<dbReference type="AlphaFoldDB" id="A0A927G8F2"/>
<dbReference type="PROSITE" id="PS52006">
    <property type="entry name" value="GH64"/>
    <property type="match status" value="1"/>
</dbReference>
<reference evidence="5" key="2">
    <citation type="submission" date="2020-09" db="EMBL/GenBank/DDBJ databases">
        <authorList>
            <person name="Yu Y."/>
        </authorList>
    </citation>
    <scope>NUCLEOTIDE SEQUENCE</scope>
    <source>
        <strain evidence="5">KCTC 49039</strain>
    </source>
</reference>
<dbReference type="Gene3D" id="2.60.110.10">
    <property type="entry name" value="Thaumatin"/>
    <property type="match status" value="1"/>
</dbReference>
<evidence type="ECO:0000313" key="5">
    <source>
        <dbReference type="EMBL" id="MBD8078842.1"/>
    </source>
</evidence>
<keyword evidence="3" id="KW-0732">Signal</keyword>
<protein>
    <submittedName>
        <fullName evidence="5">Ricin-type beta-trefoil lectin domain protein</fullName>
    </submittedName>
</protein>
<keyword evidence="1" id="KW-0326">Glycosidase</keyword>
<dbReference type="PROSITE" id="PS50231">
    <property type="entry name" value="RICIN_B_LECTIN"/>
    <property type="match status" value="1"/>
</dbReference>
<dbReference type="GO" id="GO:0016798">
    <property type="term" value="F:hydrolase activity, acting on glycosyl bonds"/>
    <property type="evidence" value="ECO:0007669"/>
    <property type="project" value="UniProtKB-KW"/>
</dbReference>
<gene>
    <name evidence="5" type="ORF">IF651_07205</name>
</gene>
<dbReference type="InterPro" id="IPR037398">
    <property type="entry name" value="Glyco_hydro_64_fam"/>
</dbReference>
<evidence type="ECO:0000259" key="4">
    <source>
        <dbReference type="PROSITE" id="PS52006"/>
    </source>
</evidence>
<dbReference type="InterPro" id="IPR032477">
    <property type="entry name" value="Glyco_hydro_64"/>
</dbReference>
<feature type="signal peptide" evidence="3">
    <location>
        <begin position="1"/>
        <end position="30"/>
    </location>
</feature>
<evidence type="ECO:0000256" key="2">
    <source>
        <dbReference type="SAM" id="MobiDB-lite"/>
    </source>
</evidence>
<keyword evidence="6" id="KW-1185">Reference proteome</keyword>
<comment type="caution">
    <text evidence="5">The sequence shown here is derived from an EMBL/GenBank/DDBJ whole genome shotgun (WGS) entry which is preliminary data.</text>
</comment>
<dbReference type="Gene3D" id="2.80.10.50">
    <property type="match status" value="1"/>
</dbReference>
<dbReference type="CDD" id="cd09216">
    <property type="entry name" value="GH64-LPHase-like"/>
    <property type="match status" value="1"/>
</dbReference>